<accession>A0A3M6UAL2</accession>
<proteinExistence type="predicted"/>
<evidence type="ECO:0000313" key="1">
    <source>
        <dbReference type="EMBL" id="RMX50579.1"/>
    </source>
</evidence>
<gene>
    <name evidence="1" type="ORF">pdam_00008781</name>
</gene>
<organism evidence="1 2">
    <name type="scientific">Pocillopora damicornis</name>
    <name type="common">Cauliflower coral</name>
    <name type="synonym">Millepora damicornis</name>
    <dbReference type="NCBI Taxonomy" id="46731"/>
    <lineage>
        <taxon>Eukaryota</taxon>
        <taxon>Metazoa</taxon>
        <taxon>Cnidaria</taxon>
        <taxon>Anthozoa</taxon>
        <taxon>Hexacorallia</taxon>
        <taxon>Scleractinia</taxon>
        <taxon>Astrocoeniina</taxon>
        <taxon>Pocilloporidae</taxon>
        <taxon>Pocillopora</taxon>
    </lineage>
</organism>
<reference evidence="1 2" key="1">
    <citation type="journal article" date="2018" name="Sci. Rep.">
        <title>Comparative analysis of the Pocillopora damicornis genome highlights role of immune system in coral evolution.</title>
        <authorList>
            <person name="Cunning R."/>
            <person name="Bay R.A."/>
            <person name="Gillette P."/>
            <person name="Baker A.C."/>
            <person name="Traylor-Knowles N."/>
        </authorList>
    </citation>
    <scope>NUCLEOTIDE SEQUENCE [LARGE SCALE GENOMIC DNA]</scope>
    <source>
        <strain evidence="1">RSMAS</strain>
        <tissue evidence="1">Whole animal</tissue>
    </source>
</reference>
<evidence type="ECO:0000313" key="2">
    <source>
        <dbReference type="Proteomes" id="UP000275408"/>
    </source>
</evidence>
<sequence>MVATWSADCNKIHTEHASTFSLAILETKAAPTVWSSESLLRRQLIVTEGRGVGQGAISRNPNVYKDVKTNYQPSGGSLCLVFPGGLFLGSYIDSGALDVDGVGDIDVPPEGLTDTESIMEKDKHIPDPIDLLAYGYKCRKNN</sequence>
<dbReference type="EMBL" id="RCHS01001937">
    <property type="protein sequence ID" value="RMX50579.1"/>
    <property type="molecule type" value="Genomic_DNA"/>
</dbReference>
<dbReference type="AlphaFoldDB" id="A0A3M6UAL2"/>
<comment type="caution">
    <text evidence="1">The sequence shown here is derived from an EMBL/GenBank/DDBJ whole genome shotgun (WGS) entry which is preliminary data.</text>
</comment>
<dbReference type="Proteomes" id="UP000275408">
    <property type="component" value="Unassembled WGS sequence"/>
</dbReference>
<name>A0A3M6UAL2_POCDA</name>
<keyword evidence="2" id="KW-1185">Reference proteome</keyword>
<protein>
    <submittedName>
        <fullName evidence="1">Uncharacterized protein</fullName>
    </submittedName>
</protein>